<dbReference type="PROSITE" id="PS01130">
    <property type="entry name" value="SLC26A"/>
    <property type="match status" value="1"/>
</dbReference>
<dbReference type="GO" id="GO:0008271">
    <property type="term" value="F:secondary active sulfate transmembrane transporter activity"/>
    <property type="evidence" value="ECO:0007669"/>
    <property type="project" value="InterPro"/>
</dbReference>
<dbReference type="InterPro" id="IPR011547">
    <property type="entry name" value="SLC26A/SulP_dom"/>
</dbReference>
<evidence type="ECO:0000256" key="4">
    <source>
        <dbReference type="ARBA" id="ARBA00023136"/>
    </source>
</evidence>
<evidence type="ECO:0000256" key="6">
    <source>
        <dbReference type="SAM" id="Phobius"/>
    </source>
</evidence>
<feature type="transmembrane region" description="Helical" evidence="6">
    <location>
        <begin position="342"/>
        <end position="360"/>
    </location>
</feature>
<dbReference type="EMBL" id="JAANIU010000833">
    <property type="protein sequence ID" value="KAG1569917.1"/>
    <property type="molecule type" value="Genomic_DNA"/>
</dbReference>
<dbReference type="CDD" id="cd07042">
    <property type="entry name" value="STAS_SulP_like_sulfate_transporter"/>
    <property type="match status" value="1"/>
</dbReference>
<dbReference type="Pfam" id="PF00916">
    <property type="entry name" value="Sulfate_transp"/>
    <property type="match status" value="1"/>
</dbReference>
<protein>
    <recommendedName>
        <fullName evidence="7">STAS domain-containing protein</fullName>
    </recommendedName>
</protein>
<feature type="transmembrane region" description="Helical" evidence="6">
    <location>
        <begin position="47"/>
        <end position="65"/>
    </location>
</feature>
<dbReference type="InterPro" id="IPR018045">
    <property type="entry name" value="S04_transporter_CS"/>
</dbReference>
<dbReference type="InterPro" id="IPR001902">
    <property type="entry name" value="SLC26A/SulP_fam"/>
</dbReference>
<feature type="transmembrane region" description="Helical" evidence="6">
    <location>
        <begin position="248"/>
        <end position="272"/>
    </location>
</feature>
<keyword evidence="4 6" id="KW-0472">Membrane</keyword>
<dbReference type="Pfam" id="PF01740">
    <property type="entry name" value="STAS"/>
    <property type="match status" value="1"/>
</dbReference>
<feature type="transmembrane region" description="Helical" evidence="6">
    <location>
        <begin position="102"/>
        <end position="122"/>
    </location>
</feature>
<evidence type="ECO:0000313" key="8">
    <source>
        <dbReference type="EMBL" id="KAG1569917.1"/>
    </source>
</evidence>
<feature type="domain" description="STAS" evidence="7">
    <location>
        <begin position="511"/>
        <end position="628"/>
    </location>
</feature>
<gene>
    <name evidence="8" type="ORF">G6F50_005952</name>
</gene>
<keyword evidence="2 6" id="KW-0812">Transmembrane</keyword>
<keyword evidence="9" id="KW-1185">Reference proteome</keyword>
<proteinExistence type="predicted"/>
<sequence length="763" mass="84568">MTILYVDMLPPRYTDQFKYFTKKLPHQARFYFQNMFPIVHWLPKYNWIWFFGDLTAAITVGTLVIPQSLAYAKIANLPAVYGLYTSFIGVVVYPLFGTSKDISIGTSAIISLLVGQIIAKFVNTPQYLSGEWTMSDAATLLALFSGFITLAIGLLRLGSLFHFICQPAVAGFMAGSGLTIIINQFSKIFGITGINTSEAPYLVFGKTLANLNRTTVNAAFGLTSLVYLYTVKYLSQYLMRRYPQQARLIFFFNTSRSIIVLVFSTLICFMIHRFGQFETSPFQIIGNVPAGFGQIGPPTIKMDLVGYLGTDLIGIVVLLVMEHGAISSSLGKLSDYKVDMSQEVFTIGLANIFGSFFGAYPGTGAFSRTAVMSKSGTRTPLTSFFVGAIVILCIYVFTPAFTYIPNASLAAIIAHAVSDLISGPSVWKKFWDLHPMELLVFASAYIISLFTRIDISVYVPVALSLVFQLYQTARPKYAFLGSLTARTADDDGTYFPMDHPVLHPHLGPIDPSVICFQPQESIVFQNASFLFEKLTDQVKQTTGQGKPMAKKVGDRPWNSARSMAEDQRPVLRAIVLDLSGVHQMDYTGMEYLMDAAVLIERYSGHRVRWYIIPGYSPAVRKCLLLAGFGTQRRDARLPGKFLSDLSATHSSTESQNSTQKQDEKGFEEAVIEQVDGSKRGFMSLKFLKTSESRTSTSLAIQGHSSSSRPQDTPEVTFVQDVFPYLFSSVHLAVKSALAQKVLDEQEEEESETISVISDRDMGH</sequence>
<dbReference type="NCBIfam" id="TIGR00815">
    <property type="entry name" value="sulP"/>
    <property type="match status" value="1"/>
</dbReference>
<reference evidence="8 9" key="1">
    <citation type="journal article" date="2020" name="Microb. Genom.">
        <title>Genetic diversity of clinical and environmental Mucorales isolates obtained from an investigation of mucormycosis cases among solid organ transplant recipients.</title>
        <authorList>
            <person name="Nguyen M.H."/>
            <person name="Kaul D."/>
            <person name="Muto C."/>
            <person name="Cheng S.J."/>
            <person name="Richter R.A."/>
            <person name="Bruno V.M."/>
            <person name="Liu G."/>
            <person name="Beyhan S."/>
            <person name="Sundermann A.J."/>
            <person name="Mounaud S."/>
            <person name="Pasculle A.W."/>
            <person name="Nierman W.C."/>
            <person name="Driscoll E."/>
            <person name="Cumbie R."/>
            <person name="Clancy C.J."/>
            <person name="Dupont C.L."/>
        </authorList>
    </citation>
    <scope>NUCLEOTIDE SEQUENCE [LARGE SCALE GENOMIC DNA]</scope>
    <source>
        <strain evidence="8 9">GL24</strain>
    </source>
</reference>
<dbReference type="PROSITE" id="PS50801">
    <property type="entry name" value="STAS"/>
    <property type="match status" value="1"/>
</dbReference>
<feature type="transmembrane region" description="Helical" evidence="6">
    <location>
        <begin position="160"/>
        <end position="182"/>
    </location>
</feature>
<feature type="transmembrane region" description="Helical" evidence="6">
    <location>
        <begin position="134"/>
        <end position="154"/>
    </location>
</feature>
<dbReference type="OMA" id="CFQPQEN"/>
<organism evidence="8 9">
    <name type="scientific">Rhizopus delemar</name>
    <dbReference type="NCBI Taxonomy" id="936053"/>
    <lineage>
        <taxon>Eukaryota</taxon>
        <taxon>Fungi</taxon>
        <taxon>Fungi incertae sedis</taxon>
        <taxon>Mucoromycota</taxon>
        <taxon>Mucoromycotina</taxon>
        <taxon>Mucoromycetes</taxon>
        <taxon>Mucorales</taxon>
        <taxon>Mucorineae</taxon>
        <taxon>Rhizopodaceae</taxon>
        <taxon>Rhizopus</taxon>
    </lineage>
</organism>
<feature type="transmembrane region" description="Helical" evidence="6">
    <location>
        <begin position="380"/>
        <end position="397"/>
    </location>
</feature>
<dbReference type="SUPFAM" id="SSF52091">
    <property type="entry name" value="SpoIIaa-like"/>
    <property type="match status" value="1"/>
</dbReference>
<dbReference type="Gene3D" id="3.30.750.24">
    <property type="entry name" value="STAS domain"/>
    <property type="match status" value="1"/>
</dbReference>
<dbReference type="AlphaFoldDB" id="A0A9P6Z3H3"/>
<dbReference type="GO" id="GO:0016020">
    <property type="term" value="C:membrane"/>
    <property type="evidence" value="ECO:0007669"/>
    <property type="project" value="UniProtKB-SubCell"/>
</dbReference>
<dbReference type="PANTHER" id="PTHR11814">
    <property type="entry name" value="SULFATE TRANSPORTER"/>
    <property type="match status" value="1"/>
</dbReference>
<dbReference type="Proteomes" id="UP000740926">
    <property type="component" value="Unassembled WGS sequence"/>
</dbReference>
<evidence type="ECO:0000259" key="7">
    <source>
        <dbReference type="PROSITE" id="PS50801"/>
    </source>
</evidence>
<feature type="transmembrane region" description="Helical" evidence="6">
    <location>
        <begin position="77"/>
        <end position="96"/>
    </location>
</feature>
<dbReference type="InterPro" id="IPR002645">
    <property type="entry name" value="STAS_dom"/>
</dbReference>
<accession>A0A9P6Z3H3</accession>
<evidence type="ECO:0000256" key="3">
    <source>
        <dbReference type="ARBA" id="ARBA00022989"/>
    </source>
</evidence>
<comment type="caution">
    <text evidence="8">The sequence shown here is derived from an EMBL/GenBank/DDBJ whole genome shotgun (WGS) entry which is preliminary data.</text>
</comment>
<keyword evidence="3 6" id="KW-1133">Transmembrane helix</keyword>
<evidence type="ECO:0000256" key="1">
    <source>
        <dbReference type="ARBA" id="ARBA00004141"/>
    </source>
</evidence>
<comment type="subcellular location">
    <subcellularLocation>
        <location evidence="1">Membrane</location>
        <topology evidence="1">Multi-pass membrane protein</topology>
    </subcellularLocation>
</comment>
<evidence type="ECO:0000313" key="9">
    <source>
        <dbReference type="Proteomes" id="UP000740926"/>
    </source>
</evidence>
<dbReference type="InterPro" id="IPR036513">
    <property type="entry name" value="STAS_dom_sf"/>
</dbReference>
<feature type="transmembrane region" description="Helical" evidence="6">
    <location>
        <begin position="304"/>
        <end position="321"/>
    </location>
</feature>
<name>A0A9P6Z3H3_9FUNG</name>
<feature type="region of interest" description="Disordered" evidence="5">
    <location>
        <begin position="646"/>
        <end position="666"/>
    </location>
</feature>
<evidence type="ECO:0000256" key="2">
    <source>
        <dbReference type="ARBA" id="ARBA00022692"/>
    </source>
</evidence>
<evidence type="ECO:0000256" key="5">
    <source>
        <dbReference type="SAM" id="MobiDB-lite"/>
    </source>
</evidence>
<feature type="compositionally biased region" description="Polar residues" evidence="5">
    <location>
        <begin position="646"/>
        <end position="659"/>
    </location>
</feature>